<gene>
    <name evidence="1" type="ORF">AOB46_22485</name>
</gene>
<protein>
    <submittedName>
        <fullName evidence="1">Uncharacterized protein</fullName>
    </submittedName>
</protein>
<dbReference type="AlphaFoldDB" id="A0A0N0ITR5"/>
<dbReference type="OrthoDB" id="1263497at2"/>
<comment type="caution">
    <text evidence="1">The sequence shown here is derived from an EMBL/GenBank/DDBJ whole genome shotgun (WGS) entry which is preliminary data.</text>
</comment>
<dbReference type="EMBL" id="LJOD01000038">
    <property type="protein sequence ID" value="KPE48983.1"/>
    <property type="molecule type" value="Genomic_DNA"/>
</dbReference>
<organism evidence="1 2">
    <name type="scientific">Chryseobacterium indologenes</name>
    <name type="common">Flavobacterium indologenes</name>
    <dbReference type="NCBI Taxonomy" id="253"/>
    <lineage>
        <taxon>Bacteria</taxon>
        <taxon>Pseudomonadati</taxon>
        <taxon>Bacteroidota</taxon>
        <taxon>Flavobacteriia</taxon>
        <taxon>Flavobacteriales</taxon>
        <taxon>Weeksellaceae</taxon>
        <taxon>Chryseobacterium group</taxon>
        <taxon>Chryseobacterium</taxon>
    </lineage>
</organism>
<proteinExistence type="predicted"/>
<reference evidence="2" key="2">
    <citation type="submission" date="2015-09" db="EMBL/GenBank/DDBJ databases">
        <title>Draft genome sequence of a multidrug-resistant Chryseobacterium indologenes isolate from Malaysia.</title>
        <authorList>
            <person name="Yu C.Y."/>
            <person name="Ang G.Y."/>
            <person name="Chan K.-G."/>
        </authorList>
    </citation>
    <scope>NUCLEOTIDE SEQUENCE [LARGE SCALE GENOMIC DNA]</scope>
    <source>
        <strain evidence="2">CI_885</strain>
    </source>
</reference>
<reference evidence="1 2" key="1">
    <citation type="journal article" date="2015" name="Genom Data">
        <title>Draft genome sequence of a multidrug-resistant Chryseobacterium indologenes isolate from Malaysia.</title>
        <authorList>
            <person name="Yu C.Y."/>
            <person name="Ang G.Y."/>
            <person name="Cheng H.J."/>
            <person name="Cheong Y.M."/>
            <person name="Yin W.F."/>
            <person name="Chan K.G."/>
        </authorList>
    </citation>
    <scope>NUCLEOTIDE SEQUENCE [LARGE SCALE GENOMIC DNA]</scope>
    <source>
        <strain evidence="1 2">CI_885</strain>
    </source>
</reference>
<sequence length="99" mass="12165">MNFEDLMLHIERRPQVYVGEKKLSLISAFLDGYLCNDAVRLGERANYDFRYNFGEWLRKKFKYELELGWLTIIKEISHYEDQDEVDVFFREYHLFKNEQ</sequence>
<evidence type="ECO:0000313" key="1">
    <source>
        <dbReference type="EMBL" id="KPE48983.1"/>
    </source>
</evidence>
<accession>A0A0N0ITR5</accession>
<evidence type="ECO:0000313" key="2">
    <source>
        <dbReference type="Proteomes" id="UP000037953"/>
    </source>
</evidence>
<name>A0A0N0ITR5_CHRID</name>
<dbReference type="Proteomes" id="UP000037953">
    <property type="component" value="Unassembled WGS sequence"/>
</dbReference>
<dbReference type="PATRIC" id="fig|253.9.peg.3251"/>
<dbReference type="RefSeq" id="WP_062703613.1">
    <property type="nucleotide sequence ID" value="NZ_LJOD01000038.1"/>
</dbReference>